<evidence type="ECO:0000256" key="2">
    <source>
        <dbReference type="ARBA" id="ARBA00022475"/>
    </source>
</evidence>
<evidence type="ECO:0000256" key="5">
    <source>
        <dbReference type="ARBA" id="ARBA00022692"/>
    </source>
</evidence>
<dbReference type="Proteomes" id="UP000016569">
    <property type="component" value="Unassembled WGS sequence"/>
</dbReference>
<feature type="transmembrane region" description="Helical" evidence="8">
    <location>
        <begin position="125"/>
        <end position="144"/>
    </location>
</feature>
<dbReference type="OrthoDB" id="9810951at2"/>
<dbReference type="GO" id="GO:0010041">
    <property type="term" value="P:response to iron(III) ion"/>
    <property type="evidence" value="ECO:0007669"/>
    <property type="project" value="TreeGrafter"/>
</dbReference>
<dbReference type="RefSeq" id="WP_021698027.1">
    <property type="nucleotide sequence ID" value="NZ_BATC01000045.1"/>
</dbReference>
<dbReference type="GO" id="GO:0005886">
    <property type="term" value="C:plasma membrane"/>
    <property type="evidence" value="ECO:0007669"/>
    <property type="project" value="UniProtKB-SubCell"/>
</dbReference>
<accession>A0A8E0TRR1</accession>
<dbReference type="EMBL" id="BATC01000045">
    <property type="protein sequence ID" value="GAD59933.1"/>
    <property type="molecule type" value="Genomic_DNA"/>
</dbReference>
<dbReference type="PANTHER" id="PTHR33908">
    <property type="entry name" value="MANNOSYLTRANSFERASE YKCB-RELATED"/>
    <property type="match status" value="1"/>
</dbReference>
<dbReference type="AlphaFoldDB" id="A0A8E0TRR1"/>
<dbReference type="GO" id="GO:0009103">
    <property type="term" value="P:lipopolysaccharide biosynthetic process"/>
    <property type="evidence" value="ECO:0007669"/>
    <property type="project" value="TreeGrafter"/>
</dbReference>
<evidence type="ECO:0000256" key="4">
    <source>
        <dbReference type="ARBA" id="ARBA00022679"/>
    </source>
</evidence>
<name>A0A8E0TRR1_9CAUL</name>
<evidence type="ECO:0000313" key="9">
    <source>
        <dbReference type="EMBL" id="GAD59933.1"/>
    </source>
</evidence>
<evidence type="ECO:0000256" key="6">
    <source>
        <dbReference type="ARBA" id="ARBA00022989"/>
    </source>
</evidence>
<evidence type="ECO:0000256" key="7">
    <source>
        <dbReference type="ARBA" id="ARBA00023136"/>
    </source>
</evidence>
<protein>
    <submittedName>
        <fullName evidence="9">Uncharacterized protein</fullName>
    </submittedName>
</protein>
<dbReference type="GO" id="GO:0016763">
    <property type="term" value="F:pentosyltransferase activity"/>
    <property type="evidence" value="ECO:0007669"/>
    <property type="project" value="TreeGrafter"/>
</dbReference>
<evidence type="ECO:0000256" key="3">
    <source>
        <dbReference type="ARBA" id="ARBA00022676"/>
    </source>
</evidence>
<feature type="transmembrane region" description="Helical" evidence="8">
    <location>
        <begin position="101"/>
        <end position="119"/>
    </location>
</feature>
<keyword evidence="2" id="KW-1003">Cell membrane</keyword>
<reference evidence="10" key="1">
    <citation type="journal article" date="2013" name="Genome Announc.">
        <title>Draft Genome Sequence of the Dimorphic Prosthecate Bacterium Brevundimonas abyssalis TAR-001T.</title>
        <authorList>
            <person name="Tsubouchi T."/>
            <person name="Nishi S."/>
            <person name="Usui K."/>
            <person name="Shimane Y."/>
            <person name="Takaki Y."/>
            <person name="Maruyama T."/>
            <person name="Hatada Y."/>
        </authorList>
    </citation>
    <scope>NUCLEOTIDE SEQUENCE [LARGE SCALE GENOMIC DNA]</scope>
    <source>
        <strain evidence="10">TAR-001</strain>
    </source>
</reference>
<evidence type="ECO:0000313" key="10">
    <source>
        <dbReference type="Proteomes" id="UP000016569"/>
    </source>
</evidence>
<keyword evidence="10" id="KW-1185">Reference proteome</keyword>
<evidence type="ECO:0000256" key="1">
    <source>
        <dbReference type="ARBA" id="ARBA00004651"/>
    </source>
</evidence>
<keyword evidence="5 8" id="KW-0812">Transmembrane</keyword>
<keyword evidence="6 8" id="KW-1133">Transmembrane helix</keyword>
<dbReference type="PANTHER" id="PTHR33908:SF3">
    <property type="entry name" value="UNDECAPRENYL PHOSPHATE-ALPHA-4-AMINO-4-DEOXY-L-ARABINOSE ARABINOSYL TRANSFERASE"/>
    <property type="match status" value="1"/>
</dbReference>
<sequence length="152" mass="16307">MQRPDLDRLILGWRGPALAALIALIAGLPGLIMTPVLDRTEARTAQVSARMLERGDWIDTRADDQDRIRTAVGLHWFQAAATALTSDVQDRDIRPYRLPSLLGAMLAAWACAWGASVLFGARAGFLAGALLGGAFLMSTLAGVARPTPCWPV</sequence>
<keyword evidence="7 8" id="KW-0472">Membrane</keyword>
<organism evidence="9 10">
    <name type="scientific">Brevundimonas abyssalis TAR-001</name>
    <dbReference type="NCBI Taxonomy" id="1391729"/>
    <lineage>
        <taxon>Bacteria</taxon>
        <taxon>Pseudomonadati</taxon>
        <taxon>Pseudomonadota</taxon>
        <taxon>Alphaproteobacteria</taxon>
        <taxon>Caulobacterales</taxon>
        <taxon>Caulobacteraceae</taxon>
        <taxon>Brevundimonas</taxon>
    </lineage>
</organism>
<keyword evidence="4" id="KW-0808">Transferase</keyword>
<gene>
    <name evidence="9" type="ORF">MBEBAB_2183</name>
</gene>
<evidence type="ECO:0000256" key="8">
    <source>
        <dbReference type="SAM" id="Phobius"/>
    </source>
</evidence>
<proteinExistence type="predicted"/>
<comment type="subcellular location">
    <subcellularLocation>
        <location evidence="1">Cell membrane</location>
        <topology evidence="1">Multi-pass membrane protein</topology>
    </subcellularLocation>
</comment>
<keyword evidence="3" id="KW-0328">Glycosyltransferase</keyword>
<comment type="caution">
    <text evidence="9">The sequence shown here is derived from an EMBL/GenBank/DDBJ whole genome shotgun (WGS) entry which is preliminary data.</text>
</comment>
<dbReference type="InterPro" id="IPR050297">
    <property type="entry name" value="LipidA_mod_glycosyltrf_83"/>
</dbReference>
<feature type="transmembrane region" description="Helical" evidence="8">
    <location>
        <begin position="17"/>
        <end position="37"/>
    </location>
</feature>